<dbReference type="InterPro" id="IPR050194">
    <property type="entry name" value="Glycosyltransferase_grp1"/>
</dbReference>
<evidence type="ECO:0000313" key="1">
    <source>
        <dbReference type="EMBL" id="QHU11260.1"/>
    </source>
</evidence>
<dbReference type="GO" id="GO:0016757">
    <property type="term" value="F:glycosyltransferase activity"/>
    <property type="evidence" value="ECO:0007669"/>
    <property type="project" value="TreeGrafter"/>
</dbReference>
<protein>
    <recommendedName>
        <fullName evidence="2">Glycosyl transferase family 1 domain-containing protein</fullName>
    </recommendedName>
</protein>
<dbReference type="AlphaFoldDB" id="A0A6C0K391"/>
<dbReference type="Gene3D" id="3.40.50.11930">
    <property type="match status" value="1"/>
</dbReference>
<dbReference type="EMBL" id="MN740780">
    <property type="protein sequence ID" value="QHU11260.1"/>
    <property type="molecule type" value="Genomic_DNA"/>
</dbReference>
<organism evidence="1">
    <name type="scientific">viral metagenome</name>
    <dbReference type="NCBI Taxonomy" id="1070528"/>
    <lineage>
        <taxon>unclassified sequences</taxon>
        <taxon>metagenomes</taxon>
        <taxon>organismal metagenomes</taxon>
    </lineage>
</organism>
<dbReference type="PANTHER" id="PTHR45947:SF3">
    <property type="entry name" value="SULFOQUINOVOSYL TRANSFERASE SQD2"/>
    <property type="match status" value="1"/>
</dbReference>
<dbReference type="Gene3D" id="3.40.50.2000">
    <property type="entry name" value="Glycogen Phosphorylase B"/>
    <property type="match status" value="1"/>
</dbReference>
<dbReference type="CDD" id="cd03801">
    <property type="entry name" value="GT4_PimA-like"/>
    <property type="match status" value="1"/>
</dbReference>
<dbReference type="PANTHER" id="PTHR45947">
    <property type="entry name" value="SULFOQUINOVOSYL TRANSFERASE SQD2"/>
    <property type="match status" value="1"/>
</dbReference>
<name>A0A6C0K391_9ZZZZ</name>
<dbReference type="SUPFAM" id="SSF53756">
    <property type="entry name" value="UDP-Glycosyltransferase/glycogen phosphorylase"/>
    <property type="match status" value="1"/>
</dbReference>
<accession>A0A6C0K391</accession>
<dbReference type="Pfam" id="PF13692">
    <property type="entry name" value="Glyco_trans_1_4"/>
    <property type="match status" value="1"/>
</dbReference>
<sequence>MSDFASFVKDLEQETQGTTMIVKNEVIQPLKLLLISTHLNQASGYAKVGYGMIRELASMPHLQVTHFAIQAAVGVDFKRPYPSSVQVVDAGKEDKGFGFSTIAKVIQSVEPHVVMIYNDIGVCCQYLEKIVPLRRTLSFQVWLYLDQVYECQMPTFLEIVQRETDRFFCFTEEWRKILKNQGITRPIDVLNHGFDASLFPRVDRMTLRQQAGMPDDVFLFLSVNRNQPRKRLDLLIMAFADLVVKHPQKSLFLMCVCDKGEKGGFPLYEIFQRELAIRGAPVDTFANRLIITPREMSYTDAEIGQLYQLADVGVSAADGEGFGLCPFEQMGLGIPQVLSNVVGHREYCTSENSQLIDPVFRSYLPLCTSLLGGETHLVHPIPFAKGMEQYVLNEELLHSHGAQAKKTVEAYTWSKVMAPLRRRLEQVRLDLDAL</sequence>
<proteinExistence type="predicted"/>
<evidence type="ECO:0008006" key="2">
    <source>
        <dbReference type="Google" id="ProtNLM"/>
    </source>
</evidence>
<reference evidence="1" key="1">
    <citation type="journal article" date="2020" name="Nature">
        <title>Giant virus diversity and host interactions through global metagenomics.</title>
        <authorList>
            <person name="Schulz F."/>
            <person name="Roux S."/>
            <person name="Paez-Espino D."/>
            <person name="Jungbluth S."/>
            <person name="Walsh D.A."/>
            <person name="Denef V.J."/>
            <person name="McMahon K.D."/>
            <person name="Konstantinidis K.T."/>
            <person name="Eloe-Fadrosh E.A."/>
            <person name="Kyrpides N.C."/>
            <person name="Woyke T."/>
        </authorList>
    </citation>
    <scope>NUCLEOTIDE SEQUENCE</scope>
    <source>
        <strain evidence="1">GVMAG-S-1101165-84</strain>
    </source>
</reference>